<organism evidence="8">
    <name type="scientific">Manihot esculenta</name>
    <name type="common">Cassava</name>
    <name type="synonym">Jatropha manihot</name>
    <dbReference type="NCBI Taxonomy" id="3983"/>
    <lineage>
        <taxon>Eukaryota</taxon>
        <taxon>Viridiplantae</taxon>
        <taxon>Streptophyta</taxon>
        <taxon>Embryophyta</taxon>
        <taxon>Tracheophyta</taxon>
        <taxon>Spermatophyta</taxon>
        <taxon>Magnoliopsida</taxon>
        <taxon>eudicotyledons</taxon>
        <taxon>Gunneridae</taxon>
        <taxon>Pentapetalae</taxon>
        <taxon>rosids</taxon>
        <taxon>fabids</taxon>
        <taxon>Malpighiales</taxon>
        <taxon>Euphorbiaceae</taxon>
        <taxon>Crotonoideae</taxon>
        <taxon>Manihoteae</taxon>
        <taxon>Manihot</taxon>
    </lineage>
</organism>
<keyword evidence="6 7" id="KW-0472">Membrane</keyword>
<keyword evidence="5 7" id="KW-1133">Transmembrane helix</keyword>
<evidence type="ECO:0000256" key="7">
    <source>
        <dbReference type="SAM" id="Phobius"/>
    </source>
</evidence>
<evidence type="ECO:0000256" key="1">
    <source>
        <dbReference type="ARBA" id="ARBA00004141"/>
    </source>
</evidence>
<dbReference type="GO" id="GO:0016020">
    <property type="term" value="C:membrane"/>
    <property type="evidence" value="ECO:0007669"/>
    <property type="project" value="UniProtKB-SubCell"/>
</dbReference>
<sequence length="502" mass="56046">MEDTSKVGRSGERGLKLHELNGLVDQTTSPLRKDVVNRSSFSMKSHENDEIDLEGGKLEKDRDKMARSNRVFKIQNQALLSGLAYCISSCSMILVNKLVLSSYDFNAGISLMLYQNLISVIIVSVLSFLGIISTEPLTWRLIKVWLPVNVIFVGMLITSMFSLKYINVAMVTVLKNVTNVITALGEMYLFSKHHESRVWAALFLMIISAISGGITDLSFHAVGYAWQIVNCFLTASYSLTLRRVMDTAKQVTRSGNLNEFSMVLLNNTLSVPLGIILIFVFNEVEYLSRTHSIFKLAINFISFNSLFIIVHFMVIDEQCMKSRHTTLEATSLLAGNNIKWFFGSGNQLYLYVVPPSNRRYHIQANSTTTGAAGSAATGNPNSTSNSILSSAPVWPTVDGPLGLSEDESLSHARRFYKFGFAFLPWLWAVNCFYFWPVLRHSSSFPRIRPYVVRSAAGFSIFTALLCSWALTFAIGGEGLFGPLWDKLVMYNVADRLGLTGWV</sequence>
<dbReference type="EMBL" id="CM004389">
    <property type="protein sequence ID" value="OAY55043.1"/>
    <property type="molecule type" value="Genomic_DNA"/>
</dbReference>
<feature type="transmembrane region" description="Helical" evidence="7">
    <location>
        <begin position="221"/>
        <end position="239"/>
    </location>
</feature>
<dbReference type="PANTHER" id="PTHR16318">
    <property type="entry name" value="GAMMA-SECRETASE SUBUNIT PEN-2"/>
    <property type="match status" value="1"/>
</dbReference>
<dbReference type="AlphaFoldDB" id="A0A2C9W8X4"/>
<dbReference type="STRING" id="3983.A0A2C9W8X4"/>
<dbReference type="InterPro" id="IPR019379">
    <property type="entry name" value="Gamma_Secretase_Asp_P_PEN2"/>
</dbReference>
<name>A0A2C9W8X4_MANES</name>
<comment type="similarity">
    <text evidence="2">Belongs to the PEN-2 family.</text>
</comment>
<keyword evidence="4" id="KW-0914">Notch signaling pathway</keyword>
<feature type="transmembrane region" description="Helical" evidence="7">
    <location>
        <begin position="169"/>
        <end position="191"/>
    </location>
</feature>
<evidence type="ECO:0008006" key="9">
    <source>
        <dbReference type="Google" id="ProtNLM"/>
    </source>
</evidence>
<gene>
    <name evidence="8" type="ORF">MANES_03G123100</name>
</gene>
<feature type="transmembrane region" description="Helical" evidence="7">
    <location>
        <begin position="112"/>
        <end position="132"/>
    </location>
</feature>
<dbReference type="GO" id="GO:0007219">
    <property type="term" value="P:Notch signaling pathway"/>
    <property type="evidence" value="ECO:0007669"/>
    <property type="project" value="UniProtKB-KW"/>
</dbReference>
<dbReference type="GO" id="GO:0005458">
    <property type="term" value="F:GDP-mannose transmembrane transporter activity"/>
    <property type="evidence" value="ECO:0000318"/>
    <property type="project" value="GO_Central"/>
</dbReference>
<accession>A0A2C9W8X4</accession>
<feature type="transmembrane region" description="Helical" evidence="7">
    <location>
        <begin position="293"/>
        <end position="315"/>
    </location>
</feature>
<dbReference type="PANTHER" id="PTHR16318:SF0">
    <property type="entry name" value="GAMMA-SECRETASE SUBUNIT PEN-2"/>
    <property type="match status" value="1"/>
</dbReference>
<comment type="subcellular location">
    <subcellularLocation>
        <location evidence="1">Membrane</location>
        <topology evidence="1">Multi-pass membrane protein</topology>
    </subcellularLocation>
</comment>
<proteinExistence type="inferred from homology"/>
<dbReference type="GO" id="GO:0005794">
    <property type="term" value="C:Golgi apparatus"/>
    <property type="evidence" value="ECO:0000318"/>
    <property type="project" value="GO_Central"/>
</dbReference>
<evidence type="ECO:0000256" key="3">
    <source>
        <dbReference type="ARBA" id="ARBA00022692"/>
    </source>
</evidence>
<dbReference type="GO" id="GO:1990570">
    <property type="term" value="P:GDP-mannose transmembrane transport"/>
    <property type="evidence" value="ECO:0000318"/>
    <property type="project" value="GO_Central"/>
</dbReference>
<dbReference type="Pfam" id="PF10251">
    <property type="entry name" value="PEN-2"/>
    <property type="match status" value="1"/>
</dbReference>
<feature type="transmembrane region" description="Helical" evidence="7">
    <location>
        <begin position="144"/>
        <end position="163"/>
    </location>
</feature>
<evidence type="ECO:0000256" key="5">
    <source>
        <dbReference type="ARBA" id="ARBA00022989"/>
    </source>
</evidence>
<keyword evidence="3 7" id="KW-0812">Transmembrane</keyword>
<reference evidence="8" key="1">
    <citation type="submission" date="2016-02" db="EMBL/GenBank/DDBJ databases">
        <title>WGS assembly of Manihot esculenta.</title>
        <authorList>
            <person name="Bredeson J.V."/>
            <person name="Prochnik S.E."/>
            <person name="Lyons J.B."/>
            <person name="Schmutz J."/>
            <person name="Grimwood J."/>
            <person name="Vrebalov J."/>
            <person name="Bart R.S."/>
            <person name="Amuge T."/>
            <person name="Ferguson M.E."/>
            <person name="Green R."/>
            <person name="Putnam N."/>
            <person name="Stites J."/>
            <person name="Rounsley S."/>
            <person name="Rokhsar D.S."/>
        </authorList>
    </citation>
    <scope>NUCLEOTIDE SEQUENCE [LARGE SCALE GENOMIC DNA]</scope>
    <source>
        <tissue evidence="8">Leaf</tissue>
    </source>
</reference>
<dbReference type="GO" id="GO:0015297">
    <property type="term" value="F:antiporter activity"/>
    <property type="evidence" value="ECO:0000318"/>
    <property type="project" value="GO_Central"/>
</dbReference>
<feature type="transmembrane region" description="Helical" evidence="7">
    <location>
        <begin position="415"/>
        <end position="435"/>
    </location>
</feature>
<evidence type="ECO:0000256" key="2">
    <source>
        <dbReference type="ARBA" id="ARBA00009607"/>
    </source>
</evidence>
<evidence type="ECO:0000256" key="4">
    <source>
        <dbReference type="ARBA" id="ARBA00022976"/>
    </source>
</evidence>
<evidence type="ECO:0000313" key="8">
    <source>
        <dbReference type="EMBL" id="OAY55043.1"/>
    </source>
</evidence>
<feature type="transmembrane region" description="Helical" evidence="7">
    <location>
        <begin position="260"/>
        <end position="281"/>
    </location>
</feature>
<feature type="transmembrane region" description="Helical" evidence="7">
    <location>
        <begin position="455"/>
        <end position="480"/>
    </location>
</feature>
<feature type="transmembrane region" description="Helical" evidence="7">
    <location>
        <begin position="78"/>
        <end position="100"/>
    </location>
</feature>
<evidence type="ECO:0000256" key="6">
    <source>
        <dbReference type="ARBA" id="ARBA00023136"/>
    </source>
</evidence>
<protein>
    <recommendedName>
        <fullName evidence="9">Sugar phosphate transporter domain-containing protein</fullName>
    </recommendedName>
</protein>
<feature type="transmembrane region" description="Helical" evidence="7">
    <location>
        <begin position="198"/>
        <end position="215"/>
    </location>
</feature>